<gene>
    <name evidence="2" type="ORF">LSH36_723g00029</name>
</gene>
<reference evidence="2" key="1">
    <citation type="journal article" date="2023" name="Mol. Biol. Evol.">
        <title>Third-Generation Sequencing Reveals the Adaptive Role of the Epigenome in Three Deep-Sea Polychaetes.</title>
        <authorList>
            <person name="Perez M."/>
            <person name="Aroh O."/>
            <person name="Sun Y."/>
            <person name="Lan Y."/>
            <person name="Juniper S.K."/>
            <person name="Young C.R."/>
            <person name="Angers B."/>
            <person name="Qian P.Y."/>
        </authorList>
    </citation>
    <scope>NUCLEOTIDE SEQUENCE</scope>
    <source>
        <strain evidence="2">P08H-3</strain>
    </source>
</reference>
<name>A0AAD9J2P4_9ANNE</name>
<keyword evidence="1" id="KW-0472">Membrane</keyword>
<comment type="caution">
    <text evidence="2">The sequence shown here is derived from an EMBL/GenBank/DDBJ whole genome shotgun (WGS) entry which is preliminary data.</text>
</comment>
<keyword evidence="3" id="KW-1185">Reference proteome</keyword>
<evidence type="ECO:0000256" key="1">
    <source>
        <dbReference type="SAM" id="Phobius"/>
    </source>
</evidence>
<sequence length="1155" mass="128773">MTIGGSTKQCYNCTGTWNGCIQEPTSCPTNDLHKQCIYCNSSSEKECERDQYYQTCSSTQDLCMVYEQYDVRGVIEWIRKGCASSYECSRLNATVEKNCIFDTMGSRCTQCNQADTVCGNTPTIPMPCSGSPKCFKCNEDSIIQCNKKGKYIPCSDNDVCLEVKYRDKFGVLQSVVSDCSSNFVEYDSLQRNTDFSCPGTTEHIYNGSLGEYTCSNADRCGQEIANCTNPSLACRACSQTQNEDTCEDIAYDELCPSDDYVCVANFTRDQRGTIIGYSRGCVQKSRVPVCPTTKAECRSLGNHKMSQPASQCYTCDSTFGVCGEITTVAPSSCPVPGEKLSCLICDERGNTADNLCEQNGRWTPCGGPDVACLETKHRDPRGSLTRFTRQCTTRSSCISNSYTEVDKCVKRPDASETCWSCVATAQCKEEADLCPKDDMPLCYNCDTTDEDTCRNQHRKDADYIRCPKGKCLIVTKANKLGVAISYLSTCANSSCDESCTSSTDGSQTCKKCSDFVKCSGTTNRGNQCKPNEVLSCFTCRGSDKESCKNSTESGWVTCPHGNCITEYYENEEGRYEEYKMSCGRREQKCPKTKEERQGLGGWIKVTQCQKTGRCSCYGDDKTSCNDNDNDIFDTPLCPTCPKSHTIAECDAQVVYKECPSTYCINSIDEDKNKNIQSVEKYCSPDICQHTGIPIKTKFGNQIRTNTCTLYNDTLSGKSSSGGNQVTPAPTTFAYQPTTGDIDHVALRYNCTGDERLRCKTCRDNNDRTVCDYYETCDGMRKPICEIDRSRDAYTSRCVESYQCFPSQFISCEVPACKPKTYQVNVFVTIEAKFQPEYGVIGSRQWWSVCLTLMSFMDAFYRGIPGYVGITCGTMRAGSIDVEYFVHFDEPVTENTVIDVGKSTSKGLMKKQYSIKINNEMVNVTGNHVLLYESNNVTAYDFDSICEDLQLVCDDGQKCVFDNVTFMASCDGSSSGFSDLLPVVVPLSVLTPLAIIMVAVLVVFATRRARRKKEEEKSQIVADTMSRYHVSDTGTWSTIQRAFSPDYRSNWRSYIGSGFHGEAKEYAWDPDSASDITVHRNRDLAGASWNFTDFEGLRKDGPLTEDEELDDIFRIPRPALPGRTAERFPYRMPQFQGFRGLNRPMSFFGGSSEESR</sequence>
<dbReference type="EMBL" id="JAODUP010000723">
    <property type="protein sequence ID" value="KAK2144870.1"/>
    <property type="molecule type" value="Genomic_DNA"/>
</dbReference>
<evidence type="ECO:0000313" key="2">
    <source>
        <dbReference type="EMBL" id="KAK2144870.1"/>
    </source>
</evidence>
<proteinExistence type="predicted"/>
<dbReference type="AlphaFoldDB" id="A0AAD9J2P4"/>
<keyword evidence="1" id="KW-0812">Transmembrane</keyword>
<keyword evidence="1" id="KW-1133">Transmembrane helix</keyword>
<evidence type="ECO:0000313" key="3">
    <source>
        <dbReference type="Proteomes" id="UP001208570"/>
    </source>
</evidence>
<accession>A0AAD9J2P4</accession>
<dbReference type="Proteomes" id="UP001208570">
    <property type="component" value="Unassembled WGS sequence"/>
</dbReference>
<organism evidence="2 3">
    <name type="scientific">Paralvinella palmiformis</name>
    <dbReference type="NCBI Taxonomy" id="53620"/>
    <lineage>
        <taxon>Eukaryota</taxon>
        <taxon>Metazoa</taxon>
        <taxon>Spiralia</taxon>
        <taxon>Lophotrochozoa</taxon>
        <taxon>Annelida</taxon>
        <taxon>Polychaeta</taxon>
        <taxon>Sedentaria</taxon>
        <taxon>Canalipalpata</taxon>
        <taxon>Terebellida</taxon>
        <taxon>Terebelliformia</taxon>
        <taxon>Alvinellidae</taxon>
        <taxon>Paralvinella</taxon>
    </lineage>
</organism>
<feature type="transmembrane region" description="Helical" evidence="1">
    <location>
        <begin position="979"/>
        <end position="1003"/>
    </location>
</feature>
<protein>
    <submittedName>
        <fullName evidence="2">Uncharacterized protein</fullName>
    </submittedName>
</protein>